<feature type="compositionally biased region" description="Basic and acidic residues" evidence="1">
    <location>
        <begin position="461"/>
        <end position="502"/>
    </location>
</feature>
<feature type="compositionally biased region" description="Basic and acidic residues" evidence="1">
    <location>
        <begin position="613"/>
        <end position="632"/>
    </location>
</feature>
<dbReference type="Proteomes" id="UP001152795">
    <property type="component" value="Unassembled WGS sequence"/>
</dbReference>
<reference evidence="2" key="1">
    <citation type="submission" date="2020-04" db="EMBL/GenBank/DDBJ databases">
        <authorList>
            <person name="Alioto T."/>
            <person name="Alioto T."/>
            <person name="Gomez Garrido J."/>
        </authorList>
    </citation>
    <scope>NUCLEOTIDE SEQUENCE</scope>
    <source>
        <strain evidence="2">A484AB</strain>
    </source>
</reference>
<feature type="region of interest" description="Disordered" evidence="1">
    <location>
        <begin position="417"/>
        <end position="439"/>
    </location>
</feature>
<feature type="region of interest" description="Disordered" evidence="1">
    <location>
        <begin position="130"/>
        <end position="168"/>
    </location>
</feature>
<dbReference type="EMBL" id="CACRXK020011310">
    <property type="protein sequence ID" value="CAB4021187.1"/>
    <property type="molecule type" value="Genomic_DNA"/>
</dbReference>
<proteinExistence type="predicted"/>
<feature type="compositionally biased region" description="Polar residues" evidence="1">
    <location>
        <begin position="140"/>
        <end position="150"/>
    </location>
</feature>
<feature type="compositionally biased region" description="Polar residues" evidence="1">
    <location>
        <begin position="527"/>
        <end position="537"/>
    </location>
</feature>
<feature type="compositionally biased region" description="Basic and acidic residues" evidence="1">
    <location>
        <begin position="582"/>
        <end position="594"/>
    </location>
</feature>
<gene>
    <name evidence="2" type="ORF">PACLA_8A026738</name>
</gene>
<accession>A0A7D9KWX6</accession>
<feature type="compositionally biased region" description="Polar residues" evidence="1">
    <location>
        <begin position="159"/>
        <end position="168"/>
    </location>
</feature>
<dbReference type="AlphaFoldDB" id="A0A7D9KWX6"/>
<organism evidence="2 3">
    <name type="scientific">Paramuricea clavata</name>
    <name type="common">Red gorgonian</name>
    <name type="synonym">Violescent sea-whip</name>
    <dbReference type="NCBI Taxonomy" id="317549"/>
    <lineage>
        <taxon>Eukaryota</taxon>
        <taxon>Metazoa</taxon>
        <taxon>Cnidaria</taxon>
        <taxon>Anthozoa</taxon>
        <taxon>Octocorallia</taxon>
        <taxon>Malacalcyonacea</taxon>
        <taxon>Plexauridae</taxon>
        <taxon>Paramuricea</taxon>
    </lineage>
</organism>
<name>A0A7D9KWX6_PARCT</name>
<keyword evidence="3" id="KW-1185">Reference proteome</keyword>
<feature type="compositionally biased region" description="Polar residues" evidence="1">
    <location>
        <begin position="347"/>
        <end position="366"/>
    </location>
</feature>
<evidence type="ECO:0000313" key="3">
    <source>
        <dbReference type="Proteomes" id="UP001152795"/>
    </source>
</evidence>
<evidence type="ECO:0000313" key="2">
    <source>
        <dbReference type="EMBL" id="CAB4021187.1"/>
    </source>
</evidence>
<feature type="region of interest" description="Disordered" evidence="1">
    <location>
        <begin position="458"/>
        <end position="652"/>
    </location>
</feature>
<comment type="caution">
    <text evidence="2">The sequence shown here is derived from an EMBL/GenBank/DDBJ whole genome shotgun (WGS) entry which is preliminary data.</text>
</comment>
<feature type="region of interest" description="Disordered" evidence="1">
    <location>
        <begin position="345"/>
        <end position="379"/>
    </location>
</feature>
<feature type="compositionally biased region" description="Polar residues" evidence="1">
    <location>
        <begin position="595"/>
        <end position="608"/>
    </location>
</feature>
<evidence type="ECO:0000256" key="1">
    <source>
        <dbReference type="SAM" id="MobiDB-lite"/>
    </source>
</evidence>
<sequence length="697" mass="75489">MQLCPDCNIELDPNVHRFCYGCGKTIQEIVSNAREEDNNGIQLCPNCNVELDTNVHMFCYKCGKKVQDMVSNVQKKQDTTLSHTPVPECDSSEQISNSGIDVASNIKEVKQPVIVETTVAETQGSQQVTAVTGQMPVSKAKSQAGNGNELNESDAGHTVSGSAEQTSNSVIVDENEIDTESVQTSPASPEKMIADDQNSIGKGHECGETGSMDIDSTVQVPNKSLILNNPDFSHDKNVSGVSQISNSGSEQQVVVGDRESAVGEIVGKGFKRLTAVSKKTYANETKSLKEATWQGGNRNQPIVSDAGHPMYGSPEQVSDHVIFIANEFGEITVAQETAVVEPLAGSVQKSPTSPEKMTVGDQNSIGKANEVGETGSTDIDRHIPKKDLILNNDPNLPRYDENVNGRSFNEISDINHGECAGKLTNNSDPGTKEHKPSSQELTEVVDTFDEFAEGILTAGKRNVDHEQRTPELVQHSEEKKDSEKGKSEDKGGKDELKIENDVTRNNSGISDANGDGSKVDKMVGGNLKTTTAGNRQQIAKDDKDQTVTSNKSKTNKDNVSSDMRRSTRSIKPQQPGGVQDRVSQKDETLLEKAKQVSSHPSSHGNETATPADEGNRDGYFYKKEEVTQEQGKKSKKKGKGKDDKHPTDSVDEQSLTVVFHAILSDKFKLDEGMNIVIRGDSPVFDGWNKGGVDVTTQ</sequence>
<feature type="compositionally biased region" description="Polar residues" evidence="1">
    <location>
        <begin position="546"/>
        <end position="561"/>
    </location>
</feature>
<protein>
    <submittedName>
        <fullName evidence="2">Uncharacterized protein</fullName>
    </submittedName>
</protein>